<evidence type="ECO:0000313" key="1">
    <source>
        <dbReference type="EMBL" id="MPC23247.1"/>
    </source>
</evidence>
<dbReference type="EMBL" id="VSRR010001182">
    <property type="protein sequence ID" value="MPC23247.1"/>
    <property type="molecule type" value="Genomic_DNA"/>
</dbReference>
<reference evidence="1 2" key="1">
    <citation type="submission" date="2019-05" db="EMBL/GenBank/DDBJ databases">
        <title>Another draft genome of Portunus trituberculatus and its Hox gene families provides insights of decapod evolution.</title>
        <authorList>
            <person name="Jeong J.-H."/>
            <person name="Song I."/>
            <person name="Kim S."/>
            <person name="Choi T."/>
            <person name="Kim D."/>
            <person name="Ryu S."/>
            <person name="Kim W."/>
        </authorList>
    </citation>
    <scope>NUCLEOTIDE SEQUENCE [LARGE SCALE GENOMIC DNA]</scope>
    <source>
        <tissue evidence="1">Muscle</tissue>
    </source>
</reference>
<comment type="caution">
    <text evidence="1">The sequence shown here is derived from an EMBL/GenBank/DDBJ whole genome shotgun (WGS) entry which is preliminary data.</text>
</comment>
<keyword evidence="2" id="KW-1185">Reference proteome</keyword>
<accession>A0A5B7DQ65</accession>
<proteinExistence type="predicted"/>
<dbReference type="AlphaFoldDB" id="A0A5B7DQ65"/>
<dbReference type="Proteomes" id="UP000324222">
    <property type="component" value="Unassembled WGS sequence"/>
</dbReference>
<organism evidence="1 2">
    <name type="scientific">Portunus trituberculatus</name>
    <name type="common">Swimming crab</name>
    <name type="synonym">Neptunus trituberculatus</name>
    <dbReference type="NCBI Taxonomy" id="210409"/>
    <lineage>
        <taxon>Eukaryota</taxon>
        <taxon>Metazoa</taxon>
        <taxon>Ecdysozoa</taxon>
        <taxon>Arthropoda</taxon>
        <taxon>Crustacea</taxon>
        <taxon>Multicrustacea</taxon>
        <taxon>Malacostraca</taxon>
        <taxon>Eumalacostraca</taxon>
        <taxon>Eucarida</taxon>
        <taxon>Decapoda</taxon>
        <taxon>Pleocyemata</taxon>
        <taxon>Brachyura</taxon>
        <taxon>Eubrachyura</taxon>
        <taxon>Portunoidea</taxon>
        <taxon>Portunidae</taxon>
        <taxon>Portuninae</taxon>
        <taxon>Portunus</taxon>
    </lineage>
</organism>
<sequence length="157" mass="16121">MPHTGPHSVTGTRDAPRYNSVVGWQPVCVLPPRPVCRCTAHPGPLVCGPPGPSQHLQQSGWSLCLAAAPWEPPGPLAAATALNSQVGGPPAHQCHAPATSNSSGRWNLALGPPLARSLPLASISLAPAVPCISWYTSTASHVYGIALSSTCQMSSTP</sequence>
<gene>
    <name evidence="1" type="ORF">E2C01_016286</name>
</gene>
<evidence type="ECO:0000313" key="2">
    <source>
        <dbReference type="Proteomes" id="UP000324222"/>
    </source>
</evidence>
<name>A0A5B7DQ65_PORTR</name>
<protein>
    <submittedName>
        <fullName evidence="1">Uncharacterized protein</fullName>
    </submittedName>
</protein>